<evidence type="ECO:0000256" key="3">
    <source>
        <dbReference type="ARBA" id="ARBA00023015"/>
    </source>
</evidence>
<evidence type="ECO:0008006" key="8">
    <source>
        <dbReference type="Google" id="ProtNLM"/>
    </source>
</evidence>
<dbReference type="InterPro" id="IPR002197">
    <property type="entry name" value="HTH_Fis"/>
</dbReference>
<dbReference type="EMBL" id="UINC01031387">
    <property type="protein sequence ID" value="SVB17349.1"/>
    <property type="molecule type" value="Genomic_DNA"/>
</dbReference>
<dbReference type="PROSITE" id="PS00676">
    <property type="entry name" value="SIGMA54_INTERACT_2"/>
    <property type="match status" value="1"/>
</dbReference>
<dbReference type="InterPro" id="IPR058031">
    <property type="entry name" value="AAA_lid_NorR"/>
</dbReference>
<dbReference type="SUPFAM" id="SSF52540">
    <property type="entry name" value="P-loop containing nucleoside triphosphate hydrolases"/>
    <property type="match status" value="1"/>
</dbReference>
<dbReference type="InterPro" id="IPR025662">
    <property type="entry name" value="Sigma_54_int_dom_ATP-bd_1"/>
</dbReference>
<evidence type="ECO:0000259" key="6">
    <source>
        <dbReference type="PROSITE" id="PS50110"/>
    </source>
</evidence>
<dbReference type="InterPro" id="IPR025943">
    <property type="entry name" value="Sigma_54_int_dom_ATP-bd_2"/>
</dbReference>
<organism evidence="7">
    <name type="scientific">marine metagenome</name>
    <dbReference type="NCBI Taxonomy" id="408172"/>
    <lineage>
        <taxon>unclassified sequences</taxon>
        <taxon>metagenomes</taxon>
        <taxon>ecological metagenomes</taxon>
    </lineage>
</organism>
<dbReference type="InterPro" id="IPR002078">
    <property type="entry name" value="Sigma_54_int"/>
</dbReference>
<feature type="non-terminal residue" evidence="7">
    <location>
        <position position="1"/>
    </location>
</feature>
<dbReference type="SUPFAM" id="SSF52172">
    <property type="entry name" value="CheY-like"/>
    <property type="match status" value="1"/>
</dbReference>
<dbReference type="GO" id="GO:0005524">
    <property type="term" value="F:ATP binding"/>
    <property type="evidence" value="ECO:0007669"/>
    <property type="project" value="UniProtKB-KW"/>
</dbReference>
<dbReference type="PANTHER" id="PTHR32071">
    <property type="entry name" value="TRANSCRIPTIONAL REGULATORY PROTEIN"/>
    <property type="match status" value="1"/>
</dbReference>
<dbReference type="Pfam" id="PF25601">
    <property type="entry name" value="AAA_lid_14"/>
    <property type="match status" value="1"/>
</dbReference>
<dbReference type="Pfam" id="PF02954">
    <property type="entry name" value="HTH_8"/>
    <property type="match status" value="1"/>
</dbReference>
<dbReference type="InterPro" id="IPR011006">
    <property type="entry name" value="CheY-like_superfamily"/>
</dbReference>
<keyword evidence="3" id="KW-0805">Transcription regulation</keyword>
<dbReference type="InterPro" id="IPR001789">
    <property type="entry name" value="Sig_transdc_resp-reg_receiver"/>
</dbReference>
<dbReference type="AlphaFoldDB" id="A0A382BUU8"/>
<dbReference type="GO" id="GO:0006355">
    <property type="term" value="P:regulation of DNA-templated transcription"/>
    <property type="evidence" value="ECO:0007669"/>
    <property type="project" value="InterPro"/>
</dbReference>
<dbReference type="CDD" id="cd00009">
    <property type="entry name" value="AAA"/>
    <property type="match status" value="1"/>
</dbReference>
<dbReference type="Gene3D" id="1.10.8.60">
    <property type="match status" value="1"/>
</dbReference>
<evidence type="ECO:0000256" key="2">
    <source>
        <dbReference type="ARBA" id="ARBA00022840"/>
    </source>
</evidence>
<dbReference type="PROSITE" id="PS00675">
    <property type="entry name" value="SIGMA54_INTERACT_1"/>
    <property type="match status" value="1"/>
</dbReference>
<keyword evidence="1" id="KW-0547">Nucleotide-binding</keyword>
<dbReference type="GO" id="GO:0043565">
    <property type="term" value="F:sequence-specific DNA binding"/>
    <property type="evidence" value="ECO:0007669"/>
    <property type="project" value="InterPro"/>
</dbReference>
<feature type="domain" description="Sigma-54 factor interaction" evidence="5">
    <location>
        <begin position="146"/>
        <end position="375"/>
    </location>
</feature>
<keyword evidence="2" id="KW-0067">ATP-binding</keyword>
<dbReference type="PROSITE" id="PS50110">
    <property type="entry name" value="RESPONSE_REGULATORY"/>
    <property type="match status" value="1"/>
</dbReference>
<dbReference type="GO" id="GO:0000160">
    <property type="term" value="P:phosphorelay signal transduction system"/>
    <property type="evidence" value="ECO:0007669"/>
    <property type="project" value="InterPro"/>
</dbReference>
<sequence>VSDELVFIVDQNEAVCKQVTGWLKEAGFQAKTFDDTELCLNMIDQRPSAVCLDMNTTGTSGLSGLEFLKRLRLANRDIPIMVITENGELNSAVEAMKLGAFDYMVKPVEKMRLITNIQHAIEMHTMVHKIDRLRGEMQKTHVYKSIVGQSEAIQRIFTQIEEVAEININVFIHGESGTGKELVAKAIHYSSAYKAGPFIAINCGAIPESLQESEFFGHEKGSFTGADHSRIGKLEYANNGSLLLDEVGEMSQEMQVKLLRFLQDKTFERVGGNKKINVDLRIISATNRKLEQEVASGKFRADLYYRLVVYPITMPALRERKQDIPLLVNHFLKKYKNEMPKIITTVSSPVMEALMRYDWQGNVRQLENVIYRAMVATRTETIEIENLSSEIQQHRAHGSITQDHGLHQPTTQAGTMVFATPESKTSVTTTATIQEMEKHALVEALQISGGNIEQAAKSLGISRATCYRKIKKYQIG</sequence>
<dbReference type="Pfam" id="PF00072">
    <property type="entry name" value="Response_reg"/>
    <property type="match status" value="1"/>
</dbReference>
<dbReference type="InterPro" id="IPR003593">
    <property type="entry name" value="AAA+_ATPase"/>
</dbReference>
<dbReference type="Gene3D" id="1.10.10.60">
    <property type="entry name" value="Homeodomain-like"/>
    <property type="match status" value="1"/>
</dbReference>
<dbReference type="InterPro" id="IPR027417">
    <property type="entry name" value="P-loop_NTPase"/>
</dbReference>
<dbReference type="PANTHER" id="PTHR32071:SF57">
    <property type="entry name" value="C4-DICARBOXYLATE TRANSPORT TRANSCRIPTIONAL REGULATORY PROTEIN DCTD"/>
    <property type="match status" value="1"/>
</dbReference>
<dbReference type="SUPFAM" id="SSF46689">
    <property type="entry name" value="Homeodomain-like"/>
    <property type="match status" value="1"/>
</dbReference>
<gene>
    <name evidence="7" type="ORF">METZ01_LOCUS170203</name>
</gene>
<evidence type="ECO:0000256" key="1">
    <source>
        <dbReference type="ARBA" id="ARBA00022741"/>
    </source>
</evidence>
<dbReference type="PRINTS" id="PR01590">
    <property type="entry name" value="HTHFIS"/>
</dbReference>
<dbReference type="Gene3D" id="3.40.50.300">
    <property type="entry name" value="P-loop containing nucleotide triphosphate hydrolases"/>
    <property type="match status" value="1"/>
</dbReference>
<dbReference type="FunFam" id="3.40.50.300:FF:000006">
    <property type="entry name" value="DNA-binding transcriptional regulator NtrC"/>
    <property type="match status" value="1"/>
</dbReference>
<evidence type="ECO:0000259" key="5">
    <source>
        <dbReference type="PROSITE" id="PS50045"/>
    </source>
</evidence>
<name>A0A382BUU8_9ZZZZ</name>
<dbReference type="PROSITE" id="PS50045">
    <property type="entry name" value="SIGMA54_INTERACT_4"/>
    <property type="match status" value="1"/>
</dbReference>
<dbReference type="SMART" id="SM00448">
    <property type="entry name" value="REC"/>
    <property type="match status" value="1"/>
</dbReference>
<accession>A0A382BUU8</accession>
<proteinExistence type="predicted"/>
<evidence type="ECO:0000313" key="7">
    <source>
        <dbReference type="EMBL" id="SVB17349.1"/>
    </source>
</evidence>
<protein>
    <recommendedName>
        <fullName evidence="8">Sigma-54-dependent Fis family transcriptional regulator</fullName>
    </recommendedName>
</protein>
<feature type="domain" description="Response regulatory" evidence="6">
    <location>
        <begin position="5"/>
        <end position="121"/>
    </location>
</feature>
<evidence type="ECO:0000256" key="4">
    <source>
        <dbReference type="ARBA" id="ARBA00023163"/>
    </source>
</evidence>
<dbReference type="Gene3D" id="3.40.50.2300">
    <property type="match status" value="1"/>
</dbReference>
<dbReference type="Pfam" id="PF00158">
    <property type="entry name" value="Sigma54_activat"/>
    <property type="match status" value="1"/>
</dbReference>
<reference evidence="7" key="1">
    <citation type="submission" date="2018-05" db="EMBL/GenBank/DDBJ databases">
        <authorList>
            <person name="Lanie J.A."/>
            <person name="Ng W.-L."/>
            <person name="Kazmierczak K.M."/>
            <person name="Andrzejewski T.M."/>
            <person name="Davidsen T.M."/>
            <person name="Wayne K.J."/>
            <person name="Tettelin H."/>
            <person name="Glass J.I."/>
            <person name="Rusch D."/>
            <person name="Podicherti R."/>
            <person name="Tsui H.-C.T."/>
            <person name="Winkler M.E."/>
        </authorList>
    </citation>
    <scope>NUCLEOTIDE SEQUENCE</scope>
</reference>
<keyword evidence="4" id="KW-0804">Transcription</keyword>
<dbReference type="InterPro" id="IPR009057">
    <property type="entry name" value="Homeodomain-like_sf"/>
</dbReference>
<dbReference type="SMART" id="SM00382">
    <property type="entry name" value="AAA"/>
    <property type="match status" value="1"/>
</dbReference>